<dbReference type="SMART" id="SM00448">
    <property type="entry name" value="REC"/>
    <property type="match status" value="1"/>
</dbReference>
<evidence type="ECO:0000256" key="1">
    <source>
        <dbReference type="ARBA" id="ARBA00022553"/>
    </source>
</evidence>
<proteinExistence type="predicted"/>
<name>A0A6S4GPJ4_9BACT</name>
<dbReference type="Gene3D" id="3.40.50.2300">
    <property type="match status" value="1"/>
</dbReference>
<dbReference type="PANTHER" id="PTHR44591:SF3">
    <property type="entry name" value="RESPONSE REGULATORY DOMAIN-CONTAINING PROTEIN"/>
    <property type="match status" value="1"/>
</dbReference>
<dbReference type="InterPro" id="IPR001789">
    <property type="entry name" value="Sig_transdc_resp-reg_receiver"/>
</dbReference>
<evidence type="ECO:0000259" key="3">
    <source>
        <dbReference type="PROSITE" id="PS50110"/>
    </source>
</evidence>
<feature type="modified residue" description="4-aspartylphosphate" evidence="2">
    <location>
        <position position="53"/>
    </location>
</feature>
<evidence type="ECO:0000313" key="4">
    <source>
        <dbReference type="EMBL" id="AJA06399.1"/>
    </source>
</evidence>
<dbReference type="AlphaFoldDB" id="A0A6S4GPJ4"/>
<dbReference type="Proteomes" id="UP000030902">
    <property type="component" value="Chromosome"/>
</dbReference>
<feature type="domain" description="Response regulatory" evidence="3">
    <location>
        <begin position="4"/>
        <end position="122"/>
    </location>
</feature>
<dbReference type="PROSITE" id="PS50110">
    <property type="entry name" value="RESPONSE_REGULATORY"/>
    <property type="match status" value="1"/>
</dbReference>
<evidence type="ECO:0000313" key="5">
    <source>
        <dbReference type="Proteomes" id="UP000030902"/>
    </source>
</evidence>
<sequence>MIKTILCVEDDRFIGEMYVRSLQKAGYDVTWVVDGNDGLVAARNQQFDLIILDLMLPEQRGDQILNSLRNNDVDLIPNSKVLIMTNFEQDESSRKSVMGRVDGYLIKADITPRNLIEVVKQMDNDKS</sequence>
<reference evidence="4 5" key="1">
    <citation type="journal article" date="2015" name="Proc. Natl. Acad. Sci. U.S.A.">
        <title>Cultivation of a human-associated TM7 phylotype reveals a reduced genome and epibiotic parasitic lifestyle.</title>
        <authorList>
            <person name="He X."/>
            <person name="McLean J.S."/>
            <person name="Edlund A."/>
            <person name="Yooseph S."/>
            <person name="Hall A.P."/>
            <person name="Liu S.Y."/>
            <person name="Dorrestein P.C."/>
            <person name="Esquenazi E."/>
            <person name="Hunter R.C."/>
            <person name="Cheng G."/>
            <person name="Nelson K.E."/>
            <person name="Lux R."/>
            <person name="Shi W."/>
        </authorList>
    </citation>
    <scope>NUCLEOTIDE SEQUENCE [LARGE SCALE GENOMIC DNA]</scope>
    <source>
        <strain evidence="4 5">TM7x</strain>
    </source>
</reference>
<dbReference type="RefSeq" id="WP_230478856.1">
    <property type="nucleotide sequence ID" value="NZ_CP007496.1"/>
</dbReference>
<evidence type="ECO:0000256" key="2">
    <source>
        <dbReference type="PROSITE-ProRule" id="PRU00169"/>
    </source>
</evidence>
<dbReference type="InterPro" id="IPR050595">
    <property type="entry name" value="Bact_response_regulator"/>
</dbReference>
<dbReference type="GO" id="GO:0000160">
    <property type="term" value="P:phosphorelay signal transduction system"/>
    <property type="evidence" value="ECO:0007669"/>
    <property type="project" value="InterPro"/>
</dbReference>
<keyword evidence="5" id="KW-1185">Reference proteome</keyword>
<dbReference type="Pfam" id="PF00072">
    <property type="entry name" value="Response_reg"/>
    <property type="match status" value="1"/>
</dbReference>
<dbReference type="PANTHER" id="PTHR44591">
    <property type="entry name" value="STRESS RESPONSE REGULATOR PROTEIN 1"/>
    <property type="match status" value="1"/>
</dbReference>
<dbReference type="InterPro" id="IPR011006">
    <property type="entry name" value="CheY-like_superfamily"/>
</dbReference>
<keyword evidence="1 2" id="KW-0597">Phosphoprotein</keyword>
<dbReference type="KEGG" id="sox:TM7x_01340"/>
<gene>
    <name evidence="4" type="ORF">TM7x_01340</name>
</gene>
<dbReference type="SUPFAM" id="SSF52172">
    <property type="entry name" value="CheY-like"/>
    <property type="match status" value="1"/>
</dbReference>
<organism evidence="4 5">
    <name type="scientific">Candidatus Nanosynbacter lyticus</name>
    <dbReference type="NCBI Taxonomy" id="2093824"/>
    <lineage>
        <taxon>Bacteria</taxon>
        <taxon>Candidatus Saccharimonadota</taxon>
        <taxon>Candidatus Saccharimonadia</taxon>
        <taxon>Candidatus Nanosynbacterales</taxon>
        <taxon>Candidatus Nanosynbacteraceae</taxon>
        <taxon>Candidatus Nanosynbacter</taxon>
    </lineage>
</organism>
<accession>A0A6S4GPJ4</accession>
<protein>
    <submittedName>
        <fullName evidence="4">Response regulator receiver protein</fullName>
    </submittedName>
</protein>
<dbReference type="EMBL" id="CP007496">
    <property type="protein sequence ID" value="AJA06399.1"/>
    <property type="molecule type" value="Genomic_DNA"/>
</dbReference>